<keyword evidence="6 12" id="KW-1133">Transmembrane helix</keyword>
<dbReference type="PANTHER" id="PTHR21136">
    <property type="entry name" value="SNARE PROTEINS"/>
    <property type="match status" value="1"/>
</dbReference>
<keyword evidence="16" id="KW-1185">Reference proteome</keyword>
<dbReference type="Gene3D" id="1.20.5.110">
    <property type="match status" value="1"/>
</dbReference>
<dbReference type="STRING" id="88036.D8RU43"/>
<dbReference type="PROSITE" id="PS00417">
    <property type="entry name" value="SYNAPTOBREVIN"/>
    <property type="match status" value="1"/>
</dbReference>
<evidence type="ECO:0000256" key="3">
    <source>
        <dbReference type="ARBA" id="ARBA00022448"/>
    </source>
</evidence>
<keyword evidence="5" id="KW-0653">Protein transport</keyword>
<proteinExistence type="inferred from homology"/>
<dbReference type="FunFam" id="1.20.5.110:FF:000004">
    <property type="entry name" value="Vesicle-associated membrane protein 7"/>
    <property type="match status" value="1"/>
</dbReference>
<comment type="similarity">
    <text evidence="2">Belongs to the synaptobrevin family.</text>
</comment>
<dbReference type="Pfam" id="PF13774">
    <property type="entry name" value="Longin"/>
    <property type="match status" value="1"/>
</dbReference>
<comment type="subcellular location">
    <subcellularLocation>
        <location evidence="1">Golgi apparatus membrane</location>
        <topology evidence="1">Single-pass type IV membrane protein</topology>
    </subcellularLocation>
</comment>
<evidence type="ECO:0000256" key="2">
    <source>
        <dbReference type="ARBA" id="ARBA00008025"/>
    </source>
</evidence>
<dbReference type="GO" id="GO:0000139">
    <property type="term" value="C:Golgi membrane"/>
    <property type="evidence" value="ECO:0007669"/>
    <property type="project" value="UniProtKB-SubCell"/>
</dbReference>
<dbReference type="SUPFAM" id="SSF64356">
    <property type="entry name" value="SNARE-like"/>
    <property type="match status" value="1"/>
</dbReference>
<dbReference type="CDD" id="cd15843">
    <property type="entry name" value="R-SNARE"/>
    <property type="match status" value="1"/>
</dbReference>
<evidence type="ECO:0000313" key="15">
    <source>
        <dbReference type="EMBL" id="EFJ24344.1"/>
    </source>
</evidence>
<comment type="function">
    <text evidence="10">Involved in the targeting and/or fusion of transport vesicles to their target membrane.</text>
</comment>
<evidence type="ECO:0000256" key="9">
    <source>
        <dbReference type="ARBA" id="ARBA00023136"/>
    </source>
</evidence>
<dbReference type="GO" id="GO:0016192">
    <property type="term" value="P:vesicle-mediated transport"/>
    <property type="evidence" value="ECO:0007669"/>
    <property type="project" value="InterPro"/>
</dbReference>
<dbReference type="InterPro" id="IPR010908">
    <property type="entry name" value="Longin_dom"/>
</dbReference>
<gene>
    <name evidence="15" type="ORF">SELMODRAFT_451359</name>
</gene>
<dbReference type="OrthoDB" id="248747at2759"/>
<dbReference type="SMART" id="SM01270">
    <property type="entry name" value="Longin"/>
    <property type="match status" value="1"/>
</dbReference>
<dbReference type="AlphaFoldDB" id="D8RU43"/>
<keyword evidence="8 11" id="KW-0175">Coiled coil</keyword>
<dbReference type="PROSITE" id="PS50892">
    <property type="entry name" value="V_SNARE"/>
    <property type="match status" value="1"/>
</dbReference>
<evidence type="ECO:0000256" key="4">
    <source>
        <dbReference type="ARBA" id="ARBA00022692"/>
    </source>
</evidence>
<dbReference type="CDD" id="cd14824">
    <property type="entry name" value="Longin"/>
    <property type="match status" value="1"/>
</dbReference>
<keyword evidence="3" id="KW-0813">Transport</keyword>
<evidence type="ECO:0000256" key="6">
    <source>
        <dbReference type="ARBA" id="ARBA00022989"/>
    </source>
</evidence>
<dbReference type="PANTHER" id="PTHR21136:SF214">
    <property type="entry name" value="VESICLE-ASSOCIATED MEMBRANE PROTEIN 714"/>
    <property type="match status" value="1"/>
</dbReference>
<dbReference type="Gramene" id="EFJ24344">
    <property type="protein sequence ID" value="EFJ24344"/>
    <property type="gene ID" value="SELMODRAFT_451359"/>
</dbReference>
<dbReference type="Proteomes" id="UP000001514">
    <property type="component" value="Unassembled WGS sequence"/>
</dbReference>
<evidence type="ECO:0000256" key="8">
    <source>
        <dbReference type="ARBA" id="ARBA00023054"/>
    </source>
</evidence>
<evidence type="ECO:0000256" key="5">
    <source>
        <dbReference type="ARBA" id="ARBA00022927"/>
    </source>
</evidence>
<dbReference type="InterPro" id="IPR001388">
    <property type="entry name" value="Synaptobrevin-like"/>
</dbReference>
<evidence type="ECO:0000256" key="1">
    <source>
        <dbReference type="ARBA" id="ARBA00004409"/>
    </source>
</evidence>
<evidence type="ECO:0000256" key="12">
    <source>
        <dbReference type="SAM" id="Phobius"/>
    </source>
</evidence>
<dbReference type="FunFam" id="3.30.450.50:FF:000011">
    <property type="entry name" value="Vesicle-associated membrane protein 714"/>
    <property type="match status" value="1"/>
</dbReference>
<dbReference type="InterPro" id="IPR011012">
    <property type="entry name" value="Longin-like_dom_sf"/>
</dbReference>
<sequence>MAILYALVARGQIVLAEYASVPGNAHTIARRILENFPPGGDSRMSYSQDRHIFHVMRLDGLVFLCMASETFGRRIPYAFLEDIHTRFTRTYGRAGQTALSYAMNDEFSRVLHQQMDFFSNDPNADAINRVKGEITDVRSIMVQNIDKILERGDRLELLVDKTAHIEDNAFRFKKQARKARHAQWMQTLKLSACLALVILVLIFLVVTFFCGGITFQSCR</sequence>
<evidence type="ECO:0000256" key="7">
    <source>
        <dbReference type="ARBA" id="ARBA00023034"/>
    </source>
</evidence>
<keyword evidence="7" id="KW-0333">Golgi apparatus</keyword>
<dbReference type="SUPFAM" id="SSF58038">
    <property type="entry name" value="SNARE fusion complex"/>
    <property type="match status" value="1"/>
</dbReference>
<dbReference type="OMA" id="LGDICGM"/>
<name>D8RU43_SELML</name>
<protein>
    <submittedName>
        <fullName evidence="15">Uncharacterized protein</fullName>
    </submittedName>
</protein>
<dbReference type="Pfam" id="PF00957">
    <property type="entry name" value="Synaptobrevin"/>
    <property type="match status" value="1"/>
</dbReference>
<dbReference type="InParanoid" id="D8RU43"/>
<dbReference type="InterPro" id="IPR051097">
    <property type="entry name" value="Synaptobrevin-like_transport"/>
</dbReference>
<accession>D8RU43</accession>
<dbReference type="PRINTS" id="PR00219">
    <property type="entry name" value="SYNAPTOBREVN"/>
</dbReference>
<evidence type="ECO:0000259" key="14">
    <source>
        <dbReference type="PROSITE" id="PS50892"/>
    </source>
</evidence>
<dbReference type="InterPro" id="IPR042855">
    <property type="entry name" value="V_SNARE_CC"/>
</dbReference>
<dbReference type="EMBL" id="GL377590">
    <property type="protein sequence ID" value="EFJ24344.1"/>
    <property type="molecule type" value="Genomic_DNA"/>
</dbReference>
<keyword evidence="4 12" id="KW-0812">Transmembrane</keyword>
<reference evidence="15 16" key="1">
    <citation type="journal article" date="2011" name="Science">
        <title>The Selaginella genome identifies genetic changes associated with the evolution of vascular plants.</title>
        <authorList>
            <person name="Banks J.A."/>
            <person name="Nishiyama T."/>
            <person name="Hasebe M."/>
            <person name="Bowman J.L."/>
            <person name="Gribskov M."/>
            <person name="dePamphilis C."/>
            <person name="Albert V.A."/>
            <person name="Aono N."/>
            <person name="Aoyama T."/>
            <person name="Ambrose B.A."/>
            <person name="Ashton N.W."/>
            <person name="Axtell M.J."/>
            <person name="Barker E."/>
            <person name="Barker M.S."/>
            <person name="Bennetzen J.L."/>
            <person name="Bonawitz N.D."/>
            <person name="Chapple C."/>
            <person name="Cheng C."/>
            <person name="Correa L.G."/>
            <person name="Dacre M."/>
            <person name="DeBarry J."/>
            <person name="Dreyer I."/>
            <person name="Elias M."/>
            <person name="Engstrom E.M."/>
            <person name="Estelle M."/>
            <person name="Feng L."/>
            <person name="Finet C."/>
            <person name="Floyd S.K."/>
            <person name="Frommer W.B."/>
            <person name="Fujita T."/>
            <person name="Gramzow L."/>
            <person name="Gutensohn M."/>
            <person name="Harholt J."/>
            <person name="Hattori M."/>
            <person name="Heyl A."/>
            <person name="Hirai T."/>
            <person name="Hiwatashi Y."/>
            <person name="Ishikawa M."/>
            <person name="Iwata M."/>
            <person name="Karol K.G."/>
            <person name="Koehler B."/>
            <person name="Kolukisaoglu U."/>
            <person name="Kubo M."/>
            <person name="Kurata T."/>
            <person name="Lalonde S."/>
            <person name="Li K."/>
            <person name="Li Y."/>
            <person name="Litt A."/>
            <person name="Lyons E."/>
            <person name="Manning G."/>
            <person name="Maruyama T."/>
            <person name="Michael T.P."/>
            <person name="Mikami K."/>
            <person name="Miyazaki S."/>
            <person name="Morinaga S."/>
            <person name="Murata T."/>
            <person name="Mueller-Roeber B."/>
            <person name="Nelson D.R."/>
            <person name="Obara M."/>
            <person name="Oguri Y."/>
            <person name="Olmstead R.G."/>
            <person name="Onodera N."/>
            <person name="Petersen B.L."/>
            <person name="Pils B."/>
            <person name="Prigge M."/>
            <person name="Rensing S.A."/>
            <person name="Riano-Pachon D.M."/>
            <person name="Roberts A.W."/>
            <person name="Sato Y."/>
            <person name="Scheller H.V."/>
            <person name="Schulz B."/>
            <person name="Schulz C."/>
            <person name="Shakirov E.V."/>
            <person name="Shibagaki N."/>
            <person name="Shinohara N."/>
            <person name="Shippen D.E."/>
            <person name="Soerensen I."/>
            <person name="Sotooka R."/>
            <person name="Sugimoto N."/>
            <person name="Sugita M."/>
            <person name="Sumikawa N."/>
            <person name="Tanurdzic M."/>
            <person name="Theissen G."/>
            <person name="Ulvskov P."/>
            <person name="Wakazuki S."/>
            <person name="Weng J.K."/>
            <person name="Willats W.W."/>
            <person name="Wipf D."/>
            <person name="Wolf P.G."/>
            <person name="Yang L."/>
            <person name="Zimmer A.D."/>
            <person name="Zhu Q."/>
            <person name="Mitros T."/>
            <person name="Hellsten U."/>
            <person name="Loque D."/>
            <person name="Otillar R."/>
            <person name="Salamov A."/>
            <person name="Schmutz J."/>
            <person name="Shapiro H."/>
            <person name="Lindquist E."/>
            <person name="Lucas S."/>
            <person name="Rokhsar D."/>
            <person name="Grigoriev I.V."/>
        </authorList>
    </citation>
    <scope>NUCLEOTIDE SEQUENCE [LARGE SCALE GENOMIC DNA]</scope>
</reference>
<feature type="domain" description="V-SNARE coiled-coil homology" evidence="14">
    <location>
        <begin position="126"/>
        <end position="186"/>
    </location>
</feature>
<feature type="domain" description="Longin" evidence="13">
    <location>
        <begin position="7"/>
        <end position="111"/>
    </location>
</feature>
<evidence type="ECO:0000256" key="11">
    <source>
        <dbReference type="PROSITE-ProRule" id="PRU00290"/>
    </source>
</evidence>
<dbReference type="GO" id="GO:0015031">
    <property type="term" value="P:protein transport"/>
    <property type="evidence" value="ECO:0007669"/>
    <property type="project" value="UniProtKB-KW"/>
</dbReference>
<keyword evidence="9 12" id="KW-0472">Membrane</keyword>
<dbReference type="PROSITE" id="PS50859">
    <property type="entry name" value="LONGIN"/>
    <property type="match status" value="1"/>
</dbReference>
<evidence type="ECO:0000259" key="13">
    <source>
        <dbReference type="PROSITE" id="PS50859"/>
    </source>
</evidence>
<feature type="transmembrane region" description="Helical" evidence="12">
    <location>
        <begin position="190"/>
        <end position="215"/>
    </location>
</feature>
<dbReference type="HOGENOM" id="CLU_064620_1_1_1"/>
<dbReference type="eggNOG" id="KOG0859">
    <property type="taxonomic scope" value="Eukaryota"/>
</dbReference>
<organism evidence="16">
    <name type="scientific">Selaginella moellendorffii</name>
    <name type="common">Spikemoss</name>
    <dbReference type="NCBI Taxonomy" id="88036"/>
    <lineage>
        <taxon>Eukaryota</taxon>
        <taxon>Viridiplantae</taxon>
        <taxon>Streptophyta</taxon>
        <taxon>Embryophyta</taxon>
        <taxon>Tracheophyta</taxon>
        <taxon>Lycopodiopsida</taxon>
        <taxon>Selaginellales</taxon>
        <taxon>Selaginellaceae</taxon>
        <taxon>Selaginella</taxon>
    </lineage>
</organism>
<evidence type="ECO:0000313" key="16">
    <source>
        <dbReference type="Proteomes" id="UP000001514"/>
    </source>
</evidence>
<dbReference type="Gene3D" id="3.30.450.50">
    <property type="entry name" value="Longin domain"/>
    <property type="match status" value="1"/>
</dbReference>
<evidence type="ECO:0000256" key="10">
    <source>
        <dbReference type="ARBA" id="ARBA00037493"/>
    </source>
</evidence>
<dbReference type="KEGG" id="smo:SELMODRAFT_451359"/>